<evidence type="ECO:0000256" key="6">
    <source>
        <dbReference type="ARBA" id="ARBA00023004"/>
    </source>
</evidence>
<proteinExistence type="inferred from homology"/>
<dbReference type="GO" id="GO:0016705">
    <property type="term" value="F:oxidoreductase activity, acting on paired donors, with incorporation or reduction of molecular oxygen"/>
    <property type="evidence" value="ECO:0007669"/>
    <property type="project" value="InterPro"/>
</dbReference>
<dbReference type="OrthoDB" id="989221at2759"/>
<dbReference type="GO" id="GO:0004497">
    <property type="term" value="F:monooxygenase activity"/>
    <property type="evidence" value="ECO:0007669"/>
    <property type="project" value="UniProtKB-KW"/>
</dbReference>
<organism evidence="9 10">
    <name type="scientific">Arabis alpina</name>
    <name type="common">Alpine rock-cress</name>
    <dbReference type="NCBI Taxonomy" id="50452"/>
    <lineage>
        <taxon>Eukaryota</taxon>
        <taxon>Viridiplantae</taxon>
        <taxon>Streptophyta</taxon>
        <taxon>Embryophyta</taxon>
        <taxon>Tracheophyta</taxon>
        <taxon>Spermatophyta</taxon>
        <taxon>Magnoliopsida</taxon>
        <taxon>eudicotyledons</taxon>
        <taxon>Gunneridae</taxon>
        <taxon>Pentapetalae</taxon>
        <taxon>rosids</taxon>
        <taxon>malvids</taxon>
        <taxon>Brassicales</taxon>
        <taxon>Brassicaceae</taxon>
        <taxon>Arabideae</taxon>
        <taxon>Arabis</taxon>
    </lineage>
</organism>
<dbReference type="OMA" id="HDAMIVI"/>
<dbReference type="SUPFAM" id="SSF48264">
    <property type="entry name" value="Cytochrome P450"/>
    <property type="match status" value="1"/>
</dbReference>
<evidence type="ECO:0000256" key="7">
    <source>
        <dbReference type="ARBA" id="ARBA00023033"/>
    </source>
</evidence>
<dbReference type="GO" id="GO:0005506">
    <property type="term" value="F:iron ion binding"/>
    <property type="evidence" value="ECO:0007669"/>
    <property type="project" value="InterPro"/>
</dbReference>
<name>A0A087FXM7_ARAAL</name>
<evidence type="ECO:0000313" key="9">
    <source>
        <dbReference type="EMBL" id="KFK22379.1"/>
    </source>
</evidence>
<dbReference type="EMBL" id="KL989730">
    <property type="protein sequence ID" value="KFK22379.1"/>
    <property type="molecule type" value="Genomic_DNA"/>
</dbReference>
<dbReference type="eggNOG" id="KOG0156">
    <property type="taxonomic scope" value="Eukaryota"/>
</dbReference>
<dbReference type="GO" id="GO:0020037">
    <property type="term" value="F:heme binding"/>
    <property type="evidence" value="ECO:0007669"/>
    <property type="project" value="InterPro"/>
</dbReference>
<evidence type="ECO:0000256" key="5">
    <source>
        <dbReference type="ARBA" id="ARBA00023002"/>
    </source>
</evidence>
<dbReference type="AlphaFoldDB" id="A0A087FXM7"/>
<keyword evidence="8" id="KW-0812">Transmembrane</keyword>
<sequence length="276" mass="31804">MAVLIYLFWFLFLTLVSIIFLKKNKNPKSNLRFPPGPQGLPIIGNLHRVEGVPHRWYHQLSVKYGPVMVLRLGFTPVVLISSSEAAEEVLKTKDRETCSRPKFAGPGKLSYNHKDITFAEYTDSWRENRRVTVMELLNPKKIQTFQFIREEEVDFVMSKLSESASKQSPVDLSKISLSLSTNILCRAALGQNLRTNKYFNEEKIEELVAEGWVTIGRLGFSDFFPGRLGKFADWLFQTHKGVEKVLKELDEFYQHVIDDHLKSLDGRKLRILLPMS</sequence>
<dbReference type="InterPro" id="IPR036396">
    <property type="entry name" value="Cyt_P450_sf"/>
</dbReference>
<dbReference type="Gramene" id="KFK22379">
    <property type="protein sequence ID" value="KFK22379"/>
    <property type="gene ID" value="AALP_AAs42506U000100"/>
</dbReference>
<dbReference type="Proteomes" id="UP000029120">
    <property type="component" value="Unassembled WGS sequence"/>
</dbReference>
<keyword evidence="5" id="KW-0560">Oxidoreductase</keyword>
<dbReference type="Gene3D" id="1.10.630.10">
    <property type="entry name" value="Cytochrome P450"/>
    <property type="match status" value="1"/>
</dbReference>
<dbReference type="Pfam" id="PF00067">
    <property type="entry name" value="p450"/>
    <property type="match status" value="1"/>
</dbReference>
<keyword evidence="8" id="KW-1133">Transmembrane helix</keyword>
<keyword evidence="4" id="KW-0479">Metal-binding</keyword>
<evidence type="ECO:0000313" key="10">
    <source>
        <dbReference type="Proteomes" id="UP000029120"/>
    </source>
</evidence>
<accession>A0A087FXM7</accession>
<dbReference type="PANTHER" id="PTHR47955">
    <property type="entry name" value="CYTOCHROME P450 FAMILY 71 PROTEIN"/>
    <property type="match status" value="1"/>
</dbReference>
<comment type="cofactor">
    <cofactor evidence="1">
        <name>heme</name>
        <dbReference type="ChEBI" id="CHEBI:30413"/>
    </cofactor>
</comment>
<evidence type="ECO:0000256" key="1">
    <source>
        <dbReference type="ARBA" id="ARBA00001971"/>
    </source>
</evidence>
<protein>
    <recommendedName>
        <fullName evidence="11">Cytochrome p450</fullName>
    </recommendedName>
</protein>
<feature type="transmembrane region" description="Helical" evidence="8">
    <location>
        <begin position="6"/>
        <end position="22"/>
    </location>
</feature>
<keyword evidence="10" id="KW-1185">Reference proteome</keyword>
<gene>
    <name evidence="9" type="ORF">AALP_AAs42506U000100</name>
</gene>
<keyword evidence="3" id="KW-0349">Heme</keyword>
<comment type="similarity">
    <text evidence="2">Belongs to the cytochrome P450 family.</text>
</comment>
<evidence type="ECO:0000256" key="2">
    <source>
        <dbReference type="ARBA" id="ARBA00010617"/>
    </source>
</evidence>
<evidence type="ECO:0008006" key="11">
    <source>
        <dbReference type="Google" id="ProtNLM"/>
    </source>
</evidence>
<dbReference type="PANTHER" id="PTHR47955:SF19">
    <property type="entry name" value="CYTOCHROME P450 71A9-LIKE ISOFORM X1"/>
    <property type="match status" value="1"/>
</dbReference>
<keyword evidence="6" id="KW-0408">Iron</keyword>
<evidence type="ECO:0000256" key="3">
    <source>
        <dbReference type="ARBA" id="ARBA00022617"/>
    </source>
</evidence>
<dbReference type="InterPro" id="IPR002401">
    <property type="entry name" value="Cyt_P450_E_grp-I"/>
</dbReference>
<keyword evidence="7" id="KW-0503">Monooxygenase</keyword>
<dbReference type="InterPro" id="IPR001128">
    <property type="entry name" value="Cyt_P450"/>
</dbReference>
<keyword evidence="8" id="KW-0472">Membrane</keyword>
<evidence type="ECO:0000256" key="8">
    <source>
        <dbReference type="SAM" id="Phobius"/>
    </source>
</evidence>
<reference evidence="10" key="1">
    <citation type="journal article" date="2015" name="Nat. Plants">
        <title>Genome expansion of Arabis alpina linked with retrotransposition and reduced symmetric DNA methylation.</title>
        <authorList>
            <person name="Willing E.M."/>
            <person name="Rawat V."/>
            <person name="Mandakova T."/>
            <person name="Maumus F."/>
            <person name="James G.V."/>
            <person name="Nordstroem K.J."/>
            <person name="Becker C."/>
            <person name="Warthmann N."/>
            <person name="Chica C."/>
            <person name="Szarzynska B."/>
            <person name="Zytnicki M."/>
            <person name="Albani M.C."/>
            <person name="Kiefer C."/>
            <person name="Bergonzi S."/>
            <person name="Castaings L."/>
            <person name="Mateos J.L."/>
            <person name="Berns M.C."/>
            <person name="Bujdoso N."/>
            <person name="Piofczyk T."/>
            <person name="de Lorenzo L."/>
            <person name="Barrero-Sicilia C."/>
            <person name="Mateos I."/>
            <person name="Piednoel M."/>
            <person name="Hagmann J."/>
            <person name="Chen-Min-Tao R."/>
            <person name="Iglesias-Fernandez R."/>
            <person name="Schuster S.C."/>
            <person name="Alonso-Blanco C."/>
            <person name="Roudier F."/>
            <person name="Carbonero P."/>
            <person name="Paz-Ares J."/>
            <person name="Davis S.J."/>
            <person name="Pecinka A."/>
            <person name="Quesneville H."/>
            <person name="Colot V."/>
            <person name="Lysak M.A."/>
            <person name="Weigel D."/>
            <person name="Coupland G."/>
            <person name="Schneeberger K."/>
        </authorList>
    </citation>
    <scope>NUCLEOTIDE SEQUENCE [LARGE SCALE GENOMIC DNA]</scope>
    <source>
        <strain evidence="10">cv. Pajares</strain>
    </source>
</reference>
<evidence type="ECO:0000256" key="4">
    <source>
        <dbReference type="ARBA" id="ARBA00022723"/>
    </source>
</evidence>
<dbReference type="PRINTS" id="PR00463">
    <property type="entry name" value="EP450I"/>
</dbReference>